<dbReference type="SUPFAM" id="SSF52777">
    <property type="entry name" value="CoA-dependent acyltransferases"/>
    <property type="match status" value="1"/>
</dbReference>
<organism evidence="1 2">
    <name type="scientific">Mycena metata</name>
    <dbReference type="NCBI Taxonomy" id="1033252"/>
    <lineage>
        <taxon>Eukaryota</taxon>
        <taxon>Fungi</taxon>
        <taxon>Dikarya</taxon>
        <taxon>Basidiomycota</taxon>
        <taxon>Agaricomycotina</taxon>
        <taxon>Agaricomycetes</taxon>
        <taxon>Agaricomycetidae</taxon>
        <taxon>Agaricales</taxon>
        <taxon>Marasmiineae</taxon>
        <taxon>Mycenaceae</taxon>
        <taxon>Mycena</taxon>
    </lineage>
</organism>
<evidence type="ECO:0000313" key="2">
    <source>
        <dbReference type="Proteomes" id="UP001215598"/>
    </source>
</evidence>
<gene>
    <name evidence="1" type="ORF">B0H16DRAFT_1465215</name>
</gene>
<evidence type="ECO:0000313" key="1">
    <source>
        <dbReference type="EMBL" id="KAJ7739559.1"/>
    </source>
</evidence>
<dbReference type="Gene3D" id="3.30.559.10">
    <property type="entry name" value="Chloramphenicol acetyltransferase-like domain"/>
    <property type="match status" value="1"/>
</dbReference>
<sequence length="441" mass="48229">MPAQKLRQLGGLEKYLATQHFLSLETCVITSARYTNADNTVLTEAVLFPALKALIETHAPLGIRLEGRPDSVDVAFAQLATVDLSRVVEFSDSGDLQEALEKQLGRPFEDTRTDLPLWRVEILPNNTVLLAVHHVIADGLSTVDFHRSLVQALQKTSLDPCSSSVRVPDLPLLPAVEDLTSVRVSMTTALSAIWEALVPNRWKRASSAWTGHPIPPRVLLQTRIRLMAFEPSVATKFSDTCRAHGATVTSALYVLAVCTLSRLLINDTHSPAYKTASMGVPISFRGVTSIPSNVLGNLGSACHTFPPLNTEFSWTQAVAFAAELKGVQKDRSREALGLLGWVANDLPRVIMGELGGKRRYGIIISNLGRIQGLPTEGKWKINEMFFTHSDTFTGPALGLNVIGDPTGSLNIFFRWGEQSLDIVFVEAFISTFRDTFDGLLA</sequence>
<dbReference type="EMBL" id="JARKIB010000106">
    <property type="protein sequence ID" value="KAJ7739559.1"/>
    <property type="molecule type" value="Genomic_DNA"/>
</dbReference>
<dbReference type="PANTHER" id="PTHR28037:SF1">
    <property type="entry name" value="ALCOHOL O-ACETYLTRANSFERASE 1-RELATED"/>
    <property type="match status" value="1"/>
</dbReference>
<comment type="caution">
    <text evidence="1">The sequence shown here is derived from an EMBL/GenBank/DDBJ whole genome shotgun (WGS) entry which is preliminary data.</text>
</comment>
<reference evidence="1" key="1">
    <citation type="submission" date="2023-03" db="EMBL/GenBank/DDBJ databases">
        <title>Massive genome expansion in bonnet fungi (Mycena s.s.) driven by repeated elements and novel gene families across ecological guilds.</title>
        <authorList>
            <consortium name="Lawrence Berkeley National Laboratory"/>
            <person name="Harder C.B."/>
            <person name="Miyauchi S."/>
            <person name="Viragh M."/>
            <person name="Kuo A."/>
            <person name="Thoen E."/>
            <person name="Andreopoulos B."/>
            <person name="Lu D."/>
            <person name="Skrede I."/>
            <person name="Drula E."/>
            <person name="Henrissat B."/>
            <person name="Morin E."/>
            <person name="Kohler A."/>
            <person name="Barry K."/>
            <person name="LaButti K."/>
            <person name="Morin E."/>
            <person name="Salamov A."/>
            <person name="Lipzen A."/>
            <person name="Mereny Z."/>
            <person name="Hegedus B."/>
            <person name="Baldrian P."/>
            <person name="Stursova M."/>
            <person name="Weitz H."/>
            <person name="Taylor A."/>
            <person name="Grigoriev I.V."/>
            <person name="Nagy L.G."/>
            <person name="Martin F."/>
            <person name="Kauserud H."/>
        </authorList>
    </citation>
    <scope>NUCLEOTIDE SEQUENCE</scope>
    <source>
        <strain evidence="1">CBHHK182m</strain>
    </source>
</reference>
<dbReference type="Gene3D" id="3.30.559.30">
    <property type="entry name" value="Nonribosomal peptide synthetase, condensation domain"/>
    <property type="match status" value="1"/>
</dbReference>
<name>A0AAD7MZR4_9AGAR</name>
<keyword evidence="2" id="KW-1185">Reference proteome</keyword>
<proteinExistence type="predicted"/>
<protein>
    <submittedName>
        <fullName evidence="1">Alcohol acetyltransferase</fullName>
    </submittedName>
</protein>
<dbReference type="Pfam" id="PF07247">
    <property type="entry name" value="AATase"/>
    <property type="match status" value="1"/>
</dbReference>
<dbReference type="PANTHER" id="PTHR28037">
    <property type="entry name" value="ALCOHOL O-ACETYLTRANSFERASE 1-RELATED"/>
    <property type="match status" value="1"/>
</dbReference>
<accession>A0AAD7MZR4</accession>
<dbReference type="GO" id="GO:0008080">
    <property type="term" value="F:N-acetyltransferase activity"/>
    <property type="evidence" value="ECO:0007669"/>
    <property type="project" value="TreeGrafter"/>
</dbReference>
<dbReference type="InterPro" id="IPR010828">
    <property type="entry name" value="Atf2/Sli1-like"/>
</dbReference>
<dbReference type="Proteomes" id="UP001215598">
    <property type="component" value="Unassembled WGS sequence"/>
</dbReference>
<dbReference type="AlphaFoldDB" id="A0AAD7MZR4"/>
<dbReference type="InterPro" id="IPR052058">
    <property type="entry name" value="Alcohol_O-acetyltransferase"/>
</dbReference>
<dbReference type="InterPro" id="IPR023213">
    <property type="entry name" value="CAT-like_dom_sf"/>
</dbReference>